<keyword evidence="3" id="KW-1185">Reference proteome</keyword>
<dbReference type="Proteomes" id="UP001161497">
    <property type="component" value="Chromosome"/>
</dbReference>
<organism evidence="2 3">
    <name type="scientific">Candidatus Methylacidiphilum fumarolicum</name>
    <dbReference type="NCBI Taxonomy" id="591154"/>
    <lineage>
        <taxon>Bacteria</taxon>
        <taxon>Pseudomonadati</taxon>
        <taxon>Verrucomicrobiota</taxon>
        <taxon>Methylacidiphilae</taxon>
        <taxon>Methylacidiphilales</taxon>
        <taxon>Methylacidiphilaceae</taxon>
        <taxon>Methylacidiphilum (ex Ratnadevi et al. 2023)</taxon>
    </lineage>
</organism>
<dbReference type="EMBL" id="OX458932">
    <property type="protein sequence ID" value="CAI9085571.1"/>
    <property type="molecule type" value="Genomic_DNA"/>
</dbReference>
<evidence type="ECO:0000313" key="2">
    <source>
        <dbReference type="EMBL" id="CAI9085571.1"/>
    </source>
</evidence>
<gene>
    <name evidence="2" type="ORF">MFUM_1213</name>
</gene>
<sequence length="95" mass="10587">MKPAPLLPLLLVDPRQPGEQLAEAFPIPIPMIVSEDFRETDVDAAGGGFWSHETSKKSRTIRNRTGLACPCESPRSRRSRPISPAPSDMRKFFLL</sequence>
<reference evidence="2" key="1">
    <citation type="submission" date="2023-03" db="EMBL/GenBank/DDBJ databases">
        <authorList>
            <person name="Cremers G."/>
            <person name="Picone N."/>
        </authorList>
    </citation>
    <scope>NUCLEOTIDE SEQUENCE</scope>
    <source>
        <strain evidence="2">Sample_alias</strain>
    </source>
</reference>
<accession>A0ABN8XE87</accession>
<name>A0ABN8XE87_9BACT</name>
<protein>
    <submittedName>
        <fullName evidence="2">Uncharacterized protein</fullName>
    </submittedName>
</protein>
<evidence type="ECO:0000256" key="1">
    <source>
        <dbReference type="SAM" id="MobiDB-lite"/>
    </source>
</evidence>
<proteinExistence type="predicted"/>
<feature type="region of interest" description="Disordered" evidence="1">
    <location>
        <begin position="66"/>
        <end position="87"/>
    </location>
</feature>
<evidence type="ECO:0000313" key="3">
    <source>
        <dbReference type="Proteomes" id="UP001161497"/>
    </source>
</evidence>